<evidence type="ECO:0000259" key="4">
    <source>
        <dbReference type="Pfam" id="PF00717"/>
    </source>
</evidence>
<dbReference type="InterPro" id="IPR001387">
    <property type="entry name" value="Cro/C1-type_HTH"/>
</dbReference>
<protein>
    <submittedName>
        <fullName evidence="5">Phage repressor protein C, contains Cro/C1-type HTH and peptisase s24 domains</fullName>
    </submittedName>
</protein>
<comment type="caution">
    <text evidence="5">The sequence shown here is derived from an EMBL/GenBank/DDBJ whole genome shotgun (WGS) entry which is preliminary data.</text>
</comment>
<dbReference type="Pfam" id="PF00717">
    <property type="entry name" value="Peptidase_S24"/>
    <property type="match status" value="1"/>
</dbReference>
<keyword evidence="1" id="KW-0805">Transcription regulation</keyword>
<evidence type="ECO:0000256" key="2">
    <source>
        <dbReference type="ARBA" id="ARBA00023125"/>
    </source>
</evidence>
<evidence type="ECO:0000313" key="5">
    <source>
        <dbReference type="EMBL" id="SFW23291.1"/>
    </source>
</evidence>
<evidence type="ECO:0000313" key="6">
    <source>
        <dbReference type="Proteomes" id="UP000182680"/>
    </source>
</evidence>
<accession>A0AA94HR67</accession>
<name>A0AA94HR67_DESDE</name>
<reference evidence="6" key="1">
    <citation type="submission" date="2016-11" db="EMBL/GenBank/DDBJ databases">
        <authorList>
            <person name="Jaros S."/>
            <person name="Januszkiewicz K."/>
            <person name="Wedrychowicz H."/>
        </authorList>
    </citation>
    <scope>NUCLEOTIDE SEQUENCE [LARGE SCALE GENOMIC DNA]</scope>
    <source>
        <strain evidence="6">DSM 7057</strain>
    </source>
</reference>
<dbReference type="InterPro" id="IPR036286">
    <property type="entry name" value="LexA/Signal_pep-like_sf"/>
</dbReference>
<dbReference type="InterPro" id="IPR010982">
    <property type="entry name" value="Lambda_DNA-bd_dom_sf"/>
</dbReference>
<gene>
    <name evidence="5" type="ORF">SAMN02910291_00489</name>
</gene>
<proteinExistence type="predicted"/>
<evidence type="ECO:0000256" key="1">
    <source>
        <dbReference type="ARBA" id="ARBA00023015"/>
    </source>
</evidence>
<dbReference type="Gene3D" id="1.10.260.40">
    <property type="entry name" value="lambda repressor-like DNA-binding domains"/>
    <property type="match status" value="1"/>
</dbReference>
<dbReference type="Gene3D" id="2.10.109.10">
    <property type="entry name" value="Umud Fragment, subunit A"/>
    <property type="match status" value="1"/>
</dbReference>
<dbReference type="PANTHER" id="PTHR40661:SF3">
    <property type="entry name" value="FELS-1 PROPHAGE TRANSCRIPTIONAL REGULATOR"/>
    <property type="match status" value="1"/>
</dbReference>
<dbReference type="GO" id="GO:0003677">
    <property type="term" value="F:DNA binding"/>
    <property type="evidence" value="ECO:0007669"/>
    <property type="project" value="UniProtKB-KW"/>
</dbReference>
<sequence>MKMGKFEEAVLEILEAAIEKYGTAVALSQATGVSTANISRWRKGRTPRVGEVAPILEAMGANLMLPTSEPARDVCFVNAKVMPAGEHVRSPHAEDYIAAPLVGEVGAGPGYFAQEEVESWFLVYKNVPAIMHRRNLIAVEIGRHSTSMQPLLNPGDIVLVDRDDQDVERPGRIMLVRDPDGAGMIKRVALNKDGTDWTLQFYSDNAAKNPPMTFKLGEDYDSDIAKAVVGRVIWAWSDVRNK</sequence>
<dbReference type="CDD" id="cd00093">
    <property type="entry name" value="HTH_XRE"/>
    <property type="match status" value="1"/>
</dbReference>
<evidence type="ECO:0000256" key="3">
    <source>
        <dbReference type="ARBA" id="ARBA00023163"/>
    </source>
</evidence>
<feature type="domain" description="Peptidase S24/S26A/S26B/S26C" evidence="4">
    <location>
        <begin position="100"/>
        <end position="216"/>
    </location>
</feature>
<dbReference type="Proteomes" id="UP000182680">
    <property type="component" value="Unassembled WGS sequence"/>
</dbReference>
<dbReference type="AlphaFoldDB" id="A0AA94HR67"/>
<keyword evidence="3" id="KW-0804">Transcription</keyword>
<dbReference type="CDD" id="cd06462">
    <property type="entry name" value="Peptidase_S24_S26"/>
    <property type="match status" value="1"/>
</dbReference>
<dbReference type="SUPFAM" id="SSF51306">
    <property type="entry name" value="LexA/Signal peptidase"/>
    <property type="match status" value="1"/>
</dbReference>
<dbReference type="PANTHER" id="PTHR40661">
    <property type="match status" value="1"/>
</dbReference>
<dbReference type="EMBL" id="FPIW01000005">
    <property type="protein sequence ID" value="SFW23291.1"/>
    <property type="molecule type" value="Genomic_DNA"/>
</dbReference>
<keyword evidence="2" id="KW-0238">DNA-binding</keyword>
<organism evidence="5 6">
    <name type="scientific">Desulfovibrio desulfuricans</name>
    <dbReference type="NCBI Taxonomy" id="876"/>
    <lineage>
        <taxon>Bacteria</taxon>
        <taxon>Pseudomonadati</taxon>
        <taxon>Thermodesulfobacteriota</taxon>
        <taxon>Desulfovibrionia</taxon>
        <taxon>Desulfovibrionales</taxon>
        <taxon>Desulfovibrionaceae</taxon>
        <taxon>Desulfovibrio</taxon>
    </lineage>
</organism>
<dbReference type="InterPro" id="IPR015927">
    <property type="entry name" value="Peptidase_S24_S26A/B/C"/>
</dbReference>